<dbReference type="OrthoDB" id="4376109at2"/>
<feature type="chain" id="PRO_5038871838" evidence="3">
    <location>
        <begin position="22"/>
        <end position="330"/>
    </location>
</feature>
<keyword evidence="6" id="KW-1185">Reference proteome</keyword>
<dbReference type="PROSITE" id="PS51170">
    <property type="entry name" value="CW"/>
    <property type="match status" value="3"/>
</dbReference>
<evidence type="ECO:0000256" key="3">
    <source>
        <dbReference type="SAM" id="SignalP"/>
    </source>
</evidence>
<dbReference type="PATRIC" id="fig|467210.3.peg.612"/>
<proteinExistence type="predicted"/>
<keyword evidence="1" id="KW-0677">Repeat</keyword>
<dbReference type="InterPro" id="IPR018337">
    <property type="entry name" value="Cell_wall/Cho-bd_repeat"/>
</dbReference>
<accession>A0A133ZYC2</accession>
<dbReference type="Pfam" id="PF02368">
    <property type="entry name" value="Big_2"/>
    <property type="match status" value="1"/>
</dbReference>
<gene>
    <name evidence="5" type="ORF">HMPREF1866_00621</name>
</gene>
<reference evidence="6" key="1">
    <citation type="submission" date="2016-01" db="EMBL/GenBank/DDBJ databases">
        <authorList>
            <person name="Mitreva M."/>
            <person name="Pepin K.H."/>
            <person name="Mihindukulasuriya K.A."/>
            <person name="Fulton R."/>
            <person name="Fronick C."/>
            <person name="O'Laughlin M."/>
            <person name="Miner T."/>
            <person name="Herter B."/>
            <person name="Rosa B.A."/>
            <person name="Cordes M."/>
            <person name="Tomlinson C."/>
            <person name="Wollam A."/>
            <person name="Palsikar V.B."/>
            <person name="Mardis E.R."/>
            <person name="Wilson R.K."/>
        </authorList>
    </citation>
    <scope>NUCLEOTIDE SEQUENCE [LARGE SCALE GENOMIC DNA]</scope>
    <source>
        <strain evidence="6">DNF00896</strain>
    </source>
</reference>
<feature type="repeat" description="Cell wall-binding" evidence="2">
    <location>
        <begin position="198"/>
        <end position="217"/>
    </location>
</feature>
<feature type="signal peptide" evidence="3">
    <location>
        <begin position="1"/>
        <end position="21"/>
    </location>
</feature>
<feature type="domain" description="BIG2" evidence="4">
    <location>
        <begin position="125"/>
        <end position="166"/>
    </location>
</feature>
<dbReference type="RefSeq" id="WP_060930558.1">
    <property type="nucleotide sequence ID" value="NZ_KQ959776.1"/>
</dbReference>
<dbReference type="Pfam" id="PF01473">
    <property type="entry name" value="Choline_bind_1"/>
    <property type="match status" value="1"/>
</dbReference>
<evidence type="ECO:0000313" key="6">
    <source>
        <dbReference type="Proteomes" id="UP000070394"/>
    </source>
</evidence>
<feature type="repeat" description="Cell wall-binding" evidence="2">
    <location>
        <begin position="218"/>
        <end position="237"/>
    </location>
</feature>
<dbReference type="Gene3D" id="2.10.270.10">
    <property type="entry name" value="Cholin Binding"/>
    <property type="match status" value="1"/>
</dbReference>
<feature type="repeat" description="Cell wall-binding" evidence="2">
    <location>
        <begin position="239"/>
        <end position="260"/>
    </location>
</feature>
<evidence type="ECO:0000313" key="5">
    <source>
        <dbReference type="EMBL" id="KXB60434.1"/>
    </source>
</evidence>
<keyword evidence="3" id="KW-0732">Signal</keyword>
<dbReference type="Pfam" id="PF19127">
    <property type="entry name" value="Choline_bind_3"/>
    <property type="match status" value="2"/>
</dbReference>
<dbReference type="InterPro" id="IPR003343">
    <property type="entry name" value="Big_2"/>
</dbReference>
<sequence>MKRFIPFLLLSFCLGSGTLITGCTNQSSNTEGSFTNADNSKSGETIKELVSSTDIGDVYNGGGINLEDSFDVDSIEKKMTELALANSGVDSEDKLDHHLIVTPTDMDMELQFGVSAEAIFLEGGIYTNVSQITEWTSENSDIADVTQGEIHANKVGETNITATYQGITKSIHINVIEKANWEEKDGSWYYVDATGKKTTGWKVINGNWYYLGNNGSMLTGWQKIKDTYYYLHSSGAMAQGEWVKNKDDGAWYYFNYNGEMAKHKWIKDGTNTFYIHSNGKMATDEWVKGEGDSWYYFLLDGKMARDRAIDIKGVSYQFDKEGKCLNPNGN</sequence>
<dbReference type="EMBL" id="LSDA01000014">
    <property type="protein sequence ID" value="KXB60434.1"/>
    <property type="molecule type" value="Genomic_DNA"/>
</dbReference>
<dbReference type="InterPro" id="IPR008964">
    <property type="entry name" value="Invasin/intimin_cell_adhesion"/>
</dbReference>
<organism evidence="5 6">
    <name type="scientific">Lachnoanaerobaculum saburreum</name>
    <dbReference type="NCBI Taxonomy" id="467210"/>
    <lineage>
        <taxon>Bacteria</taxon>
        <taxon>Bacillati</taxon>
        <taxon>Bacillota</taxon>
        <taxon>Clostridia</taxon>
        <taxon>Lachnospirales</taxon>
        <taxon>Lachnospiraceae</taxon>
        <taxon>Lachnoanaerobaculum</taxon>
    </lineage>
</organism>
<evidence type="ECO:0000259" key="4">
    <source>
        <dbReference type="Pfam" id="PF02368"/>
    </source>
</evidence>
<dbReference type="Proteomes" id="UP000070394">
    <property type="component" value="Unassembled WGS sequence"/>
</dbReference>
<dbReference type="STRING" id="467210.HMPREF1866_00621"/>
<dbReference type="AlphaFoldDB" id="A0A133ZYC2"/>
<evidence type="ECO:0000256" key="1">
    <source>
        <dbReference type="ARBA" id="ARBA00022737"/>
    </source>
</evidence>
<comment type="caution">
    <text evidence="5">The sequence shown here is derived from an EMBL/GenBank/DDBJ whole genome shotgun (WGS) entry which is preliminary data.</text>
</comment>
<dbReference type="Gene3D" id="2.20.120.10">
    <property type="entry name" value="Multimodular pneumococcal cell wall endolysin, domain 3"/>
    <property type="match status" value="1"/>
</dbReference>
<dbReference type="SUPFAM" id="SSF69360">
    <property type="entry name" value="Cell wall binding repeat"/>
    <property type="match status" value="1"/>
</dbReference>
<dbReference type="SUPFAM" id="SSF49373">
    <property type="entry name" value="Invasin/intimin cell-adhesion fragments"/>
    <property type="match status" value="1"/>
</dbReference>
<dbReference type="PROSITE" id="PS51257">
    <property type="entry name" value="PROKAR_LIPOPROTEIN"/>
    <property type="match status" value="1"/>
</dbReference>
<name>A0A133ZYC2_9FIRM</name>
<evidence type="ECO:0000256" key="2">
    <source>
        <dbReference type="PROSITE-ProRule" id="PRU00591"/>
    </source>
</evidence>
<protein>
    <submittedName>
        <fullName evidence="5">Cell wall-binding repeat protein</fullName>
    </submittedName>
</protein>
<dbReference type="Gene3D" id="2.60.40.1080">
    <property type="match status" value="1"/>
</dbReference>